<gene>
    <name evidence="13" type="ORF">TGP89_276910</name>
</gene>
<keyword evidence="4 11" id="KW-0812">Transmembrane</keyword>
<feature type="transmembrane region" description="Helical" evidence="11">
    <location>
        <begin position="155"/>
        <end position="173"/>
    </location>
</feature>
<dbReference type="PRINTS" id="PR00660">
    <property type="entry name" value="ERLUMENR"/>
</dbReference>
<evidence type="ECO:0000256" key="12">
    <source>
        <dbReference type="SAM" id="SignalP"/>
    </source>
</evidence>
<dbReference type="InterPro" id="IPR000133">
    <property type="entry name" value="ER_ret_rcpt"/>
</dbReference>
<dbReference type="GO" id="GO:0006621">
    <property type="term" value="P:protein retention in ER lumen"/>
    <property type="evidence" value="ECO:0007669"/>
    <property type="project" value="InterPro"/>
</dbReference>
<keyword evidence="7 11" id="KW-0653">Protein transport</keyword>
<evidence type="ECO:0000256" key="10">
    <source>
        <dbReference type="ARBA" id="ARBA00023170"/>
    </source>
</evidence>
<evidence type="ECO:0000256" key="4">
    <source>
        <dbReference type="ARBA" id="ARBA00022692"/>
    </source>
</evidence>
<accession>A0A086J786</accession>
<keyword evidence="8 11" id="KW-1133">Transmembrane helix</keyword>
<keyword evidence="6" id="KW-0931">ER-Golgi transport</keyword>
<proteinExistence type="inferred from homology"/>
<dbReference type="Pfam" id="PF00810">
    <property type="entry name" value="ER_lumen_recept"/>
    <property type="match status" value="1"/>
</dbReference>
<comment type="similarity">
    <text evidence="2 11">Belongs to the ERD2 family.</text>
</comment>
<protein>
    <recommendedName>
        <fullName evidence="11">ER lumen protein-retaining receptor</fullName>
    </recommendedName>
</protein>
<keyword evidence="5 11" id="KW-0256">Endoplasmic reticulum</keyword>
<evidence type="ECO:0000256" key="3">
    <source>
        <dbReference type="ARBA" id="ARBA00022448"/>
    </source>
</evidence>
<organism evidence="13 14">
    <name type="scientific">Toxoplasma gondii p89</name>
    <dbReference type="NCBI Taxonomy" id="943119"/>
    <lineage>
        <taxon>Eukaryota</taxon>
        <taxon>Sar</taxon>
        <taxon>Alveolata</taxon>
        <taxon>Apicomplexa</taxon>
        <taxon>Conoidasida</taxon>
        <taxon>Coccidia</taxon>
        <taxon>Eucoccidiorida</taxon>
        <taxon>Eimeriorina</taxon>
        <taxon>Sarcocystidae</taxon>
        <taxon>Toxoplasma</taxon>
    </lineage>
</organism>
<reference evidence="13 14" key="1">
    <citation type="submission" date="2014-03" db="EMBL/GenBank/DDBJ databases">
        <authorList>
            <person name="Sibley D."/>
            <person name="Venepally P."/>
            <person name="Karamycheva S."/>
            <person name="Hadjithomas M."/>
            <person name="Khan A."/>
            <person name="Brunk B."/>
            <person name="Roos D."/>
            <person name="Caler E."/>
            <person name="Lorenzi H."/>
        </authorList>
    </citation>
    <scope>NUCLEOTIDE SEQUENCE [LARGE SCALE GENOMIC DNA]</scope>
    <source>
        <strain evidence="14">p89</strain>
    </source>
</reference>
<evidence type="ECO:0000256" key="9">
    <source>
        <dbReference type="ARBA" id="ARBA00023136"/>
    </source>
</evidence>
<comment type="caution">
    <text evidence="11">Lacks conserved residue(s) required for the propagation of feature annotation.</text>
</comment>
<dbReference type="Proteomes" id="UP000028828">
    <property type="component" value="Unassembled WGS sequence"/>
</dbReference>
<dbReference type="EMBL" id="AEYI02002506">
    <property type="protein sequence ID" value="KFG28004.1"/>
    <property type="molecule type" value="Genomic_DNA"/>
</dbReference>
<dbReference type="PANTHER" id="PTHR10585">
    <property type="entry name" value="ER LUMEN PROTEIN RETAINING RECEPTOR"/>
    <property type="match status" value="1"/>
</dbReference>
<evidence type="ECO:0000313" key="14">
    <source>
        <dbReference type="Proteomes" id="UP000028828"/>
    </source>
</evidence>
<sequence length="224" mass="25833">MAQNAFRLSGDMLHLVSIFLLLFKLYRSKNCAGLSARMQECYSIVFCCRYLDLTYSFISVYNSAMKAIFILSTAYLVFLMKKKVPISTTYDAKADSFNYMLYLVPPCAVITLVTADSFAVTDLSWTFSIWLESVAILPQLLLLQRQREVENLTSHYVACMGLYRLMYILNWVYRYLTESPPHVNVVSWVGGVVQTLLYADFFYYYVHARWYGHKLVLPVVGGEV</sequence>
<feature type="chain" id="PRO_5001808009" description="ER lumen protein-retaining receptor" evidence="12">
    <location>
        <begin position="29"/>
        <end position="224"/>
    </location>
</feature>
<comment type="subcellular location">
    <subcellularLocation>
        <location evidence="1 11">Endoplasmic reticulum membrane</location>
        <topology evidence="1 11">Multi-pass membrane protein</topology>
    </subcellularLocation>
</comment>
<evidence type="ECO:0000313" key="13">
    <source>
        <dbReference type="EMBL" id="KFG28004.1"/>
    </source>
</evidence>
<feature type="signal peptide" evidence="12">
    <location>
        <begin position="1"/>
        <end position="28"/>
    </location>
</feature>
<dbReference type="GO" id="GO:0016192">
    <property type="term" value="P:vesicle-mediated transport"/>
    <property type="evidence" value="ECO:0007669"/>
    <property type="project" value="UniProtKB-KW"/>
</dbReference>
<name>A0A086J786_TOXGO</name>
<dbReference type="PROSITE" id="PS00952">
    <property type="entry name" value="ER_LUMEN_RECEPTOR_2"/>
    <property type="match status" value="1"/>
</dbReference>
<evidence type="ECO:0000256" key="1">
    <source>
        <dbReference type="ARBA" id="ARBA00004477"/>
    </source>
</evidence>
<feature type="transmembrane region" description="Helical" evidence="11">
    <location>
        <begin position="99"/>
        <end position="119"/>
    </location>
</feature>
<keyword evidence="9 11" id="KW-0472">Membrane</keyword>
<feature type="transmembrane region" description="Helical" evidence="11">
    <location>
        <begin position="185"/>
        <end position="206"/>
    </location>
</feature>
<evidence type="ECO:0000256" key="2">
    <source>
        <dbReference type="ARBA" id="ARBA00010120"/>
    </source>
</evidence>
<feature type="transmembrane region" description="Helical" evidence="11">
    <location>
        <begin position="125"/>
        <end position="143"/>
    </location>
</feature>
<comment type="caution">
    <text evidence="13">The sequence shown here is derived from an EMBL/GenBank/DDBJ whole genome shotgun (WGS) entry which is preliminary data.</text>
</comment>
<dbReference type="VEuPathDB" id="ToxoDB:TGP89_276910"/>
<dbReference type="GO" id="GO:0005789">
    <property type="term" value="C:endoplasmic reticulum membrane"/>
    <property type="evidence" value="ECO:0007669"/>
    <property type="project" value="UniProtKB-SubCell"/>
</dbReference>
<evidence type="ECO:0000256" key="8">
    <source>
        <dbReference type="ARBA" id="ARBA00022989"/>
    </source>
</evidence>
<keyword evidence="3 11" id="KW-0813">Transport</keyword>
<dbReference type="OrthoDB" id="7694678at2759"/>
<keyword evidence="12" id="KW-0732">Signal</keyword>
<dbReference type="GO" id="GO:0046923">
    <property type="term" value="F:ER retention sequence binding"/>
    <property type="evidence" value="ECO:0007669"/>
    <property type="project" value="InterPro"/>
</dbReference>
<evidence type="ECO:0000256" key="11">
    <source>
        <dbReference type="RuleBase" id="RU000634"/>
    </source>
</evidence>
<keyword evidence="10 11" id="KW-0675">Receptor</keyword>
<dbReference type="GO" id="GO:0015031">
    <property type="term" value="P:protein transport"/>
    <property type="evidence" value="ECO:0007669"/>
    <property type="project" value="UniProtKB-KW"/>
</dbReference>
<dbReference type="AlphaFoldDB" id="A0A086J786"/>
<evidence type="ECO:0000256" key="6">
    <source>
        <dbReference type="ARBA" id="ARBA00022892"/>
    </source>
</evidence>
<evidence type="ECO:0000256" key="7">
    <source>
        <dbReference type="ARBA" id="ARBA00022927"/>
    </source>
</evidence>
<evidence type="ECO:0000256" key="5">
    <source>
        <dbReference type="ARBA" id="ARBA00022824"/>
    </source>
</evidence>
<feature type="transmembrane region" description="Helical" evidence="11">
    <location>
        <begin position="60"/>
        <end position="78"/>
    </location>
</feature>